<dbReference type="AlphaFoldDB" id="A0A1Q9E6F1"/>
<dbReference type="SUPFAM" id="SSF56019">
    <property type="entry name" value="The spindle assembly checkpoint protein mad2"/>
    <property type="match status" value="1"/>
</dbReference>
<dbReference type="OMA" id="PAISIMN"/>
<dbReference type="OrthoDB" id="427163at2759"/>
<keyword evidence="2" id="KW-1185">Reference proteome</keyword>
<comment type="caution">
    <text evidence="1">The sequence shown here is derived from an EMBL/GenBank/DDBJ whole genome shotgun (WGS) entry which is preliminary data.</text>
</comment>
<sequence>MRIRLGTSPITGQAIIRQITASVTFLPLLDEPCAFDLLIYTDRGAEVPLAWAESDPKYIVGLPTLMSVDSARPSSWLEVMLAKQFLQLWQAKFCLRPLATSFGCCRRQVLTLTVAQIPGSFEDENPSSISQTAYAEDPLFRLHCLRKGRVLQQVARQTLAEVFPSVPLTEPPRGLCANGSRRGNHTAEFDFRHGDRRVECKGTSMAFCSTHHRWFADWSGIKFKQAIFDDLFLVLHSPGWVDVVRHDGAAAVAEAGVRTAFVGQSVRVYAARGCSDAREARQVILRKLLTSSHACEQLATRRSDSGYIAEVVSQELGRESCRRSTKWYTGIPFAGWSPSSRGLRLQKLAFAIDQLCHPGCRFHPEVDSLEIVGALRQQRRGAHRGSADWWRGNVRVEFKSSSLSWDVYNRRWRAQFARVKFPSQVRPRTASFDELLLGLYTPLGLYLVQHAGVAGQSRAGRGTDTLGHSVMVYGPTDEKCPEAALVVVLAKLRQSGCELLAFVKW</sequence>
<organism evidence="1 2">
    <name type="scientific">Symbiodinium microadriaticum</name>
    <name type="common">Dinoflagellate</name>
    <name type="synonym">Zooxanthella microadriatica</name>
    <dbReference type="NCBI Taxonomy" id="2951"/>
    <lineage>
        <taxon>Eukaryota</taxon>
        <taxon>Sar</taxon>
        <taxon>Alveolata</taxon>
        <taxon>Dinophyceae</taxon>
        <taxon>Suessiales</taxon>
        <taxon>Symbiodiniaceae</taxon>
        <taxon>Symbiodinium</taxon>
    </lineage>
</organism>
<dbReference type="Proteomes" id="UP000186817">
    <property type="component" value="Unassembled WGS sequence"/>
</dbReference>
<dbReference type="Gene3D" id="3.30.900.10">
    <property type="entry name" value="HORMA domain"/>
    <property type="match status" value="1"/>
</dbReference>
<reference evidence="1 2" key="1">
    <citation type="submission" date="2016-02" db="EMBL/GenBank/DDBJ databases">
        <title>Genome analysis of coral dinoflagellate symbionts highlights evolutionary adaptations to a symbiotic lifestyle.</title>
        <authorList>
            <person name="Aranda M."/>
            <person name="Li Y."/>
            <person name="Liew Y.J."/>
            <person name="Baumgarten S."/>
            <person name="Simakov O."/>
            <person name="Wilson M."/>
            <person name="Piel J."/>
            <person name="Ashoor H."/>
            <person name="Bougouffa S."/>
            <person name="Bajic V.B."/>
            <person name="Ryu T."/>
            <person name="Ravasi T."/>
            <person name="Bayer T."/>
            <person name="Micklem G."/>
            <person name="Kim H."/>
            <person name="Bhak J."/>
            <person name="Lajeunesse T.C."/>
            <person name="Voolstra C.R."/>
        </authorList>
    </citation>
    <scope>NUCLEOTIDE SEQUENCE [LARGE SCALE GENOMIC DNA]</scope>
    <source>
        <strain evidence="1 2">CCMP2467</strain>
    </source>
</reference>
<evidence type="ECO:0000313" key="1">
    <source>
        <dbReference type="EMBL" id="OLQ03014.1"/>
    </source>
</evidence>
<dbReference type="EMBL" id="LSRX01000248">
    <property type="protein sequence ID" value="OLQ03014.1"/>
    <property type="molecule type" value="Genomic_DNA"/>
</dbReference>
<accession>A0A1Q9E6F1</accession>
<gene>
    <name evidence="1" type="primary">mad2l1-1</name>
    <name evidence="1" type="ORF">AK812_SmicGene14055</name>
</gene>
<proteinExistence type="predicted"/>
<evidence type="ECO:0000313" key="2">
    <source>
        <dbReference type="Proteomes" id="UP000186817"/>
    </source>
</evidence>
<name>A0A1Q9E6F1_SYMMI</name>
<dbReference type="InterPro" id="IPR036570">
    <property type="entry name" value="HORMA_dom_sf"/>
</dbReference>
<protein>
    <submittedName>
        <fullName evidence="1">Mitotic spindle assembly checkpoint protein MAD2A</fullName>
    </submittedName>
</protein>